<evidence type="ECO:0008006" key="6">
    <source>
        <dbReference type="Google" id="ProtNLM"/>
    </source>
</evidence>
<dbReference type="PANTHER" id="PTHR46634:SF3">
    <property type="entry name" value="M REDUCTASE II SUBUNIT GAMMA, PUTATIVE (DUF3741)-RELATED"/>
    <property type="match status" value="1"/>
</dbReference>
<proteinExistence type="predicted"/>
<evidence type="ECO:0000313" key="4">
    <source>
        <dbReference type="EMBL" id="KAJ6403676.1"/>
    </source>
</evidence>
<dbReference type="Pfam" id="PF14383">
    <property type="entry name" value="VARLMGL"/>
    <property type="match status" value="1"/>
</dbReference>
<evidence type="ECO:0000256" key="1">
    <source>
        <dbReference type="SAM" id="MobiDB-lite"/>
    </source>
</evidence>
<name>A0AAD6NT60_9ROSI</name>
<keyword evidence="5" id="KW-1185">Reference proteome</keyword>
<protein>
    <recommendedName>
        <fullName evidence="6">DUF4378 domain-containing protein</fullName>
    </recommendedName>
</protein>
<evidence type="ECO:0000259" key="3">
    <source>
        <dbReference type="Pfam" id="PF14383"/>
    </source>
</evidence>
<feature type="region of interest" description="Disordered" evidence="1">
    <location>
        <begin position="731"/>
        <end position="750"/>
    </location>
</feature>
<feature type="region of interest" description="Disordered" evidence="1">
    <location>
        <begin position="264"/>
        <end position="292"/>
    </location>
</feature>
<dbReference type="Pfam" id="PF14309">
    <property type="entry name" value="DUF4378"/>
    <property type="match status" value="1"/>
</dbReference>
<feature type="compositionally biased region" description="Polar residues" evidence="1">
    <location>
        <begin position="530"/>
        <end position="547"/>
    </location>
</feature>
<organism evidence="4 5">
    <name type="scientific">Salix udensis</name>
    <dbReference type="NCBI Taxonomy" id="889485"/>
    <lineage>
        <taxon>Eukaryota</taxon>
        <taxon>Viridiplantae</taxon>
        <taxon>Streptophyta</taxon>
        <taxon>Embryophyta</taxon>
        <taxon>Tracheophyta</taxon>
        <taxon>Spermatophyta</taxon>
        <taxon>Magnoliopsida</taxon>
        <taxon>eudicotyledons</taxon>
        <taxon>Gunneridae</taxon>
        <taxon>Pentapetalae</taxon>
        <taxon>rosids</taxon>
        <taxon>fabids</taxon>
        <taxon>Malpighiales</taxon>
        <taxon>Salicaceae</taxon>
        <taxon>Saliceae</taxon>
        <taxon>Salix</taxon>
    </lineage>
</organism>
<comment type="caution">
    <text evidence="4">The sequence shown here is derived from an EMBL/GenBank/DDBJ whole genome shotgun (WGS) entry which is preliminary data.</text>
</comment>
<dbReference type="PANTHER" id="PTHR46634">
    <property type="entry name" value="M REDUCTASE II SUBUNIT GAMMA, PUTATIVE (DUF3741)-RELATED"/>
    <property type="match status" value="1"/>
</dbReference>
<feature type="domain" description="DUF3741" evidence="3">
    <location>
        <begin position="110"/>
        <end position="127"/>
    </location>
</feature>
<dbReference type="AlphaFoldDB" id="A0AAD6NT60"/>
<evidence type="ECO:0000259" key="2">
    <source>
        <dbReference type="Pfam" id="PF14309"/>
    </source>
</evidence>
<feature type="domain" description="DUF4378" evidence="2">
    <location>
        <begin position="756"/>
        <end position="932"/>
    </location>
</feature>
<dbReference type="EMBL" id="JAPFFJ010000017">
    <property type="protein sequence ID" value="KAJ6403676.1"/>
    <property type="molecule type" value="Genomic_DNA"/>
</dbReference>
<feature type="region of interest" description="Disordered" evidence="1">
    <location>
        <begin position="191"/>
        <end position="216"/>
    </location>
</feature>
<feature type="compositionally biased region" description="Basic and acidic residues" evidence="1">
    <location>
        <begin position="264"/>
        <end position="276"/>
    </location>
</feature>
<reference evidence="4 5" key="1">
    <citation type="journal article" date="2023" name="Int. J. Mol. Sci.">
        <title>De Novo Assembly and Annotation of 11 Diverse Shrub Willow (Salix) Genomes Reveals Novel Gene Organization in Sex-Linked Regions.</title>
        <authorList>
            <person name="Hyden B."/>
            <person name="Feng K."/>
            <person name="Yates T.B."/>
            <person name="Jawdy S."/>
            <person name="Cereghino C."/>
            <person name="Smart L.B."/>
            <person name="Muchero W."/>
        </authorList>
    </citation>
    <scope>NUCLEOTIDE SEQUENCE [LARGE SCALE GENOMIC DNA]</scope>
    <source>
        <tissue evidence="4">Shoot tip</tissue>
    </source>
</reference>
<dbReference type="Proteomes" id="UP001162972">
    <property type="component" value="Chromosome 2"/>
</dbReference>
<dbReference type="InterPro" id="IPR025486">
    <property type="entry name" value="DUF4378"/>
</dbReference>
<dbReference type="InterPro" id="IPR032795">
    <property type="entry name" value="DUF3741-assoc"/>
</dbReference>
<sequence length="941" mass="104062">MNAMQYRKGQNIEKPYPGCLGRMVNLFDLSNGVAGNRLLTDKPHNDGSSISRSQSDVARMLSVPYGDRVEDKMIVSELRRSSTNKKANGTPMKTLIAQEMSKEVESKHNPPNLVAKLMGLDTFPHQQPIAAAAQRSHSRGHSRRSLSHSGIFVESWDEDHSCLDKQMPSEGRPCYEQSECKDVYEIWQQSQKTTVRDNSPQKGNHNENVNTKNDGSCSPEVLGSKTSQIHCSLNICMTCNLCLHLPETKHITVLRPSKVVDNERFAGSGKKSDKPTKKPAPTGQATGWEKSNLGYSPAFSSEKIVEYPPAQPTRIVVLKPSPGKIHDIKALVSPPSSPPRMLSREDFYDEPEDVEAQEPREVAKVITRNMHENLMGHRRDETLLSSVYSNGYTGDDSSFNKSVNDYAVENLSDTEIMSPTSRHSWDYINRFDSPYSSSSFSRASCSPESSVCREAKKRLSERWAMMASSGRSLEQKNARRSSSTLGEMLALSDTKKFMRAAEEVGIKEQEPRGSTSCITNHINKEEGTPDSPTTLLRSKSLPVSTTVHGARPNVEVSSPDAGKTEFPKDLTKAKSMKSSLKGKVSSLFFSRNKKPIPLTEKVSDGAAQCANSSGPEKCSSHGLHASASIPTYPEFISMGTKQDFVSHEGGLSVAKPVVPGNMNENQDQPSPISVLEPPFEEDDNTIPVVSSLIQKPDYRGIEVPHKSNLIGKSPPIESVARTLSWDNSCAETASSYPLKPSPTPVSSGAEEDEKNWFSFVQTLLTAAGLDHEMQLDSFFSRWHSPESPLDPSLRDRYANPNDKLHLHEAKRRQRRSNLKLVFDCVNAALVEITGYGSDRSTRALTCSGVQNRLVEGAQPMVAEYVWAQVKEWFCSDVRCTSGDGGGDSNSLVVEMVVRKEVVSKGWVDKMRVELDTLRNEIEGKLLDELVEEAVIDFTGRM</sequence>
<feature type="compositionally biased region" description="Polar residues" evidence="1">
    <location>
        <begin position="512"/>
        <end position="521"/>
    </location>
</feature>
<accession>A0AAD6NT60</accession>
<gene>
    <name evidence="4" type="ORF">OIU84_011973</name>
</gene>
<feature type="region of interest" description="Disordered" evidence="1">
    <location>
        <begin position="506"/>
        <end position="566"/>
    </location>
</feature>
<evidence type="ECO:0000313" key="5">
    <source>
        <dbReference type="Proteomes" id="UP001162972"/>
    </source>
</evidence>